<keyword evidence="3" id="KW-1185">Reference proteome</keyword>
<evidence type="ECO:0000256" key="1">
    <source>
        <dbReference type="SAM" id="MobiDB-lite"/>
    </source>
</evidence>
<feature type="region of interest" description="Disordered" evidence="1">
    <location>
        <begin position="249"/>
        <end position="376"/>
    </location>
</feature>
<accession>A0ABR2Z210</accession>
<gene>
    <name evidence="2" type="ORF">WJX75_000024</name>
</gene>
<reference evidence="2 3" key="1">
    <citation type="journal article" date="2024" name="Nat. Commun.">
        <title>Phylogenomics reveals the evolutionary origins of lichenization in chlorophyte algae.</title>
        <authorList>
            <person name="Puginier C."/>
            <person name="Libourel C."/>
            <person name="Otte J."/>
            <person name="Skaloud P."/>
            <person name="Haon M."/>
            <person name="Grisel S."/>
            <person name="Petersen M."/>
            <person name="Berrin J.G."/>
            <person name="Delaux P.M."/>
            <person name="Dal Grande F."/>
            <person name="Keller J."/>
        </authorList>
    </citation>
    <scope>NUCLEOTIDE SEQUENCE [LARGE SCALE GENOMIC DNA]</scope>
    <source>
        <strain evidence="2 3">SAG 216-7</strain>
    </source>
</reference>
<name>A0ABR2Z210_9CHLO</name>
<dbReference type="Proteomes" id="UP001491310">
    <property type="component" value="Unassembled WGS sequence"/>
</dbReference>
<sequence length="376" mass="40950">MVTPQPQDEVVKKAIEQLNHVVDELTDTGSDLDVVVTEARAELEVLRVTTDVENARGALCRLVSDLLSAAEAASLHMDKLGRIVKALTNTFSMVALGHEAKISRLEKDKLDNRQLQLLGDATYEMARRCRNFVWPQKATKQHPATFYSMAQHPRDQLEEERWKKFMQLVTEGTGMGEDDLCDLDQYLRDGRLGTAHLTETEKGHAQTRSGRPQKLLWGGGPDVPSSSSKGPDKGGMKVPVCCWLVDEAGDTGLGEGRQRPPRTAWSGKKNTSDSASSTMKSGPLGAKKELTTLEEPLLPGKEEERSAHKVGSSDYTPMMVAGGSDELASGVDRMLPSSTPSGNHTPSSDSYAPRSSTDMSKGEAFVGPHQRTSTPH</sequence>
<proteinExistence type="predicted"/>
<feature type="region of interest" description="Disordered" evidence="1">
    <location>
        <begin position="198"/>
        <end position="235"/>
    </location>
</feature>
<comment type="caution">
    <text evidence="2">The sequence shown here is derived from an EMBL/GenBank/DDBJ whole genome shotgun (WGS) entry which is preliminary data.</text>
</comment>
<dbReference type="EMBL" id="JALJOT010000001">
    <property type="protein sequence ID" value="KAK9917954.1"/>
    <property type="molecule type" value="Genomic_DNA"/>
</dbReference>
<organism evidence="2 3">
    <name type="scientific">Coccomyxa subellipsoidea</name>
    <dbReference type="NCBI Taxonomy" id="248742"/>
    <lineage>
        <taxon>Eukaryota</taxon>
        <taxon>Viridiplantae</taxon>
        <taxon>Chlorophyta</taxon>
        <taxon>core chlorophytes</taxon>
        <taxon>Trebouxiophyceae</taxon>
        <taxon>Trebouxiophyceae incertae sedis</taxon>
        <taxon>Coccomyxaceae</taxon>
        <taxon>Coccomyxa</taxon>
    </lineage>
</organism>
<feature type="compositionally biased region" description="Polar residues" evidence="1">
    <location>
        <begin position="336"/>
        <end position="359"/>
    </location>
</feature>
<feature type="compositionally biased region" description="Polar residues" evidence="1">
    <location>
        <begin position="268"/>
        <end position="280"/>
    </location>
</feature>
<protein>
    <submittedName>
        <fullName evidence="2">Uncharacterized protein</fullName>
    </submittedName>
</protein>
<evidence type="ECO:0000313" key="3">
    <source>
        <dbReference type="Proteomes" id="UP001491310"/>
    </source>
</evidence>
<evidence type="ECO:0000313" key="2">
    <source>
        <dbReference type="EMBL" id="KAK9917954.1"/>
    </source>
</evidence>